<accession>Q64MF4</accession>
<feature type="region of interest" description="Disordered" evidence="1">
    <location>
        <begin position="30"/>
        <end position="67"/>
    </location>
</feature>
<dbReference type="PATRIC" id="fig|295405.11.peg.6"/>
<keyword evidence="2" id="KW-0614">Plasmid</keyword>
<reference evidence="2 3" key="1">
    <citation type="journal article" date="2004" name="Proc. Natl. Acad. Sci. U.S.A.">
        <title>Genomic analysis of Bacteroides fragilis reveals extensive DNA inversions regulating cell surface adaptation.</title>
        <authorList>
            <person name="Kuwahara T."/>
            <person name="Yamashita A."/>
            <person name="Hirakawa H."/>
            <person name="Nakayama H."/>
            <person name="Toh H."/>
            <person name="Okada N."/>
            <person name="Kuhara S."/>
            <person name="Hattori M."/>
            <person name="Hayashi T."/>
            <person name="Ohnishi Y."/>
        </authorList>
    </citation>
    <scope>NUCLEOTIDE SEQUENCE [LARGE SCALE GENOMIC DNA]</scope>
    <source>
        <strain evidence="2 3">YCH46</strain>
        <plasmid evidence="3">Plasmid pBFY46</plasmid>
    </source>
</reference>
<dbReference type="KEGG" id="bfr:BFp0006"/>
<sequence>MNEKLKPKNNNGGKSISGIAAILRGEETPNVLQQLSEKPVEEPKRTNVETSTSKDVEKPVSRKKAESPFDSLLEEIKERDYNCKSSLYLDDEVKEVFQMLKTKGKIPIAGLVSFILEEWLKGHQEEIKELLGGRKNRFM</sequence>
<feature type="region of interest" description="Disordered" evidence="1">
    <location>
        <begin position="1"/>
        <end position="20"/>
    </location>
</feature>
<protein>
    <recommendedName>
        <fullName evidence="4">DUF3408 domain-containing protein</fullName>
    </recommendedName>
</protein>
<dbReference type="HOGENOM" id="CLU_1792585_0_0_10"/>
<dbReference type="RefSeq" id="WP_011199138.1">
    <property type="nucleotide sequence ID" value="NC_006297.1"/>
</dbReference>
<geneLocation type="plasmid" evidence="2 3">
    <name>pBFY46</name>
</geneLocation>
<proteinExistence type="predicted"/>
<name>Q64MF4_BACFR</name>
<dbReference type="Proteomes" id="UP000002197">
    <property type="component" value="Plasmid pBFY46"/>
</dbReference>
<dbReference type="OrthoDB" id="1047519at2"/>
<dbReference type="EMBL" id="AP006842">
    <property type="protein sequence ID" value="BAD51333.1"/>
    <property type="molecule type" value="Genomic_DNA"/>
</dbReference>
<gene>
    <name evidence="2" type="ordered locus">BFp0006</name>
</gene>
<evidence type="ECO:0000256" key="1">
    <source>
        <dbReference type="SAM" id="MobiDB-lite"/>
    </source>
</evidence>
<evidence type="ECO:0000313" key="3">
    <source>
        <dbReference type="Proteomes" id="UP000002197"/>
    </source>
</evidence>
<feature type="compositionally biased region" description="Basic and acidic residues" evidence="1">
    <location>
        <begin position="38"/>
        <end position="67"/>
    </location>
</feature>
<organism evidence="2 3">
    <name type="scientific">Bacteroides fragilis (strain YCH46)</name>
    <dbReference type="NCBI Taxonomy" id="295405"/>
    <lineage>
        <taxon>Bacteria</taxon>
        <taxon>Pseudomonadati</taxon>
        <taxon>Bacteroidota</taxon>
        <taxon>Bacteroidia</taxon>
        <taxon>Bacteroidales</taxon>
        <taxon>Bacteroidaceae</taxon>
        <taxon>Bacteroides</taxon>
    </lineage>
</organism>
<dbReference type="AlphaFoldDB" id="Q64MF4"/>
<evidence type="ECO:0008006" key="4">
    <source>
        <dbReference type="Google" id="ProtNLM"/>
    </source>
</evidence>
<evidence type="ECO:0000313" key="2">
    <source>
        <dbReference type="EMBL" id="BAD51333.1"/>
    </source>
</evidence>